<evidence type="ECO:0000313" key="2">
    <source>
        <dbReference type="Proteomes" id="UP000189911"/>
    </source>
</evidence>
<organism evidence="1 2">
    <name type="scientific">Lachancea nothofagi CBS 11611</name>
    <dbReference type="NCBI Taxonomy" id="1266666"/>
    <lineage>
        <taxon>Eukaryota</taxon>
        <taxon>Fungi</taxon>
        <taxon>Dikarya</taxon>
        <taxon>Ascomycota</taxon>
        <taxon>Saccharomycotina</taxon>
        <taxon>Saccharomycetes</taxon>
        <taxon>Saccharomycetales</taxon>
        <taxon>Saccharomycetaceae</taxon>
        <taxon>Lachancea</taxon>
    </lineage>
</organism>
<accession>A0A1G4J8Q7</accession>
<protein>
    <submittedName>
        <fullName evidence="1">LANO_0C07426g1_1</fullName>
    </submittedName>
</protein>
<proteinExistence type="predicted"/>
<name>A0A1G4J8Q7_9SACH</name>
<gene>
    <name evidence="1" type="ORF">LANO_0C07426G</name>
</gene>
<evidence type="ECO:0000313" key="1">
    <source>
        <dbReference type="EMBL" id="SCU86288.1"/>
    </source>
</evidence>
<reference evidence="2" key="1">
    <citation type="submission" date="2016-03" db="EMBL/GenBank/DDBJ databases">
        <authorList>
            <person name="Devillers Hugo."/>
        </authorList>
    </citation>
    <scope>NUCLEOTIDE SEQUENCE [LARGE SCALE GENOMIC DNA]</scope>
</reference>
<keyword evidence="2" id="KW-1185">Reference proteome</keyword>
<dbReference type="OrthoDB" id="4067448at2759"/>
<dbReference type="EMBL" id="LT598446">
    <property type="protein sequence ID" value="SCU86288.1"/>
    <property type="molecule type" value="Genomic_DNA"/>
</dbReference>
<sequence>MILPLEILEQIVVSGLDSFETAKAWCKLSPCFRSQVTRNMGIVIISDASDGHDKDNPRDLQVLDYKMLSDGRNTLLLDADSFNSHLLQGFLEKYGNLLLVVVTYKQFSDPLLSVLNCVAEQIAKINSNYRKNLCMIYKTPCNFLSKVYFRQFLLFPKHIRLCELHLLGCEESVEHDNMDLDLVFEVTNLHNVRHLFSLNIQKSNHKLLAPNLESIRELEVNSSIDLVVAFKNTPRLSNIIQFRIPTGLSLKSYVLPPCDSIKLVQFNPQLAYPVVEGQSVRQHLSITTSLKTEKSFLRNLNFPNIRKLTVASLASLVEDVTFENCQFPKLKIYDGSHAFGLTDWGSLSACGATLESVEISFDNCRDLATFIQCPYQLPGTLKITSMVMNSNLLSMKNELKTLVKDPRCRSMVEACSKIIMNITTVWQCALLHFMILPNISKTAALCLKIDLKELGGDIKNYCNNNNITRSELCELSEIPNDGEVFRMVLPRSSKITLLDIDSVEPSLMPSSKPALNNAQFNSYATFKGSSIDVLQNPISPSAFRRNSLAGSDSDTARRSSIISISSPTSDIYLQSRRASSFASTTIPCFTSVSQGEESCICEDQILSFTFCKGTQISVLETTKYIFDHCLESSADFHQVLKWRIGPNEEVGSDSSLVFPVEDAIVR</sequence>
<dbReference type="AlphaFoldDB" id="A0A1G4J8Q7"/>
<dbReference type="Proteomes" id="UP000189911">
    <property type="component" value="Chromosome C"/>
</dbReference>